<keyword evidence="1" id="KW-0472">Membrane</keyword>
<dbReference type="RefSeq" id="WP_338685856.1">
    <property type="nucleotide sequence ID" value="NZ_AP024702.1"/>
</dbReference>
<evidence type="ECO:0000313" key="2">
    <source>
        <dbReference type="EMBL" id="BCX49319.1"/>
    </source>
</evidence>
<gene>
    <name evidence="2" type="ORF">HAHE_32270</name>
</gene>
<dbReference type="EMBL" id="AP024702">
    <property type="protein sequence ID" value="BCX49319.1"/>
    <property type="molecule type" value="Genomic_DNA"/>
</dbReference>
<sequence>MLASALEYADLPGGLRVLLTVFVVLLLLVLLNQWITSRRLRRIERFLSQSTPSVTAERVRERKDENKEQKRLFEEFLDEDPSRRDLPKKEQFAGFRKWREEKGLNWSS</sequence>
<keyword evidence="1" id="KW-1133">Transmembrane helix</keyword>
<name>A0ABM7RIM8_9BACT</name>
<organism evidence="2 3">
    <name type="scientific">Haloferula helveola</name>
    <dbReference type="NCBI Taxonomy" id="490095"/>
    <lineage>
        <taxon>Bacteria</taxon>
        <taxon>Pseudomonadati</taxon>
        <taxon>Verrucomicrobiota</taxon>
        <taxon>Verrucomicrobiia</taxon>
        <taxon>Verrucomicrobiales</taxon>
        <taxon>Verrucomicrobiaceae</taxon>
        <taxon>Haloferula</taxon>
    </lineage>
</organism>
<keyword evidence="1" id="KW-0812">Transmembrane</keyword>
<accession>A0ABM7RIM8</accession>
<evidence type="ECO:0000256" key="1">
    <source>
        <dbReference type="SAM" id="Phobius"/>
    </source>
</evidence>
<reference evidence="2 3" key="1">
    <citation type="submission" date="2021-06" db="EMBL/GenBank/DDBJ databases">
        <title>Complete genome of Haloferula helveola possessing various polysaccharide degrading enzymes.</title>
        <authorList>
            <person name="Takami H."/>
            <person name="Huang C."/>
            <person name="Hamasaki K."/>
        </authorList>
    </citation>
    <scope>NUCLEOTIDE SEQUENCE [LARGE SCALE GENOMIC DNA]</scope>
    <source>
        <strain evidence="2 3">CN-1</strain>
    </source>
</reference>
<keyword evidence="3" id="KW-1185">Reference proteome</keyword>
<feature type="transmembrane region" description="Helical" evidence="1">
    <location>
        <begin position="15"/>
        <end position="35"/>
    </location>
</feature>
<dbReference type="Proteomes" id="UP001374893">
    <property type="component" value="Chromosome"/>
</dbReference>
<protein>
    <submittedName>
        <fullName evidence="2">Uncharacterized protein</fullName>
    </submittedName>
</protein>
<proteinExistence type="predicted"/>
<evidence type="ECO:0000313" key="3">
    <source>
        <dbReference type="Proteomes" id="UP001374893"/>
    </source>
</evidence>